<organism evidence="2 3">
    <name type="scientific">Cellvibrio mixtus</name>
    <dbReference type="NCBI Taxonomy" id="39650"/>
    <lineage>
        <taxon>Bacteria</taxon>
        <taxon>Pseudomonadati</taxon>
        <taxon>Pseudomonadota</taxon>
        <taxon>Gammaproteobacteria</taxon>
        <taxon>Cellvibrionales</taxon>
        <taxon>Cellvibrionaceae</taxon>
        <taxon>Cellvibrio</taxon>
    </lineage>
</organism>
<dbReference type="Gene3D" id="3.60.21.10">
    <property type="match status" value="1"/>
</dbReference>
<dbReference type="PANTHER" id="PTHR31302:SF0">
    <property type="entry name" value="TRANSMEMBRANE PROTEIN WITH METALLOPHOSPHOESTERASE DOMAIN"/>
    <property type="match status" value="1"/>
</dbReference>
<name>A0A266Q893_9GAMM</name>
<comment type="caution">
    <text evidence="2">The sequence shown here is derived from an EMBL/GenBank/DDBJ whole genome shotgun (WGS) entry which is preliminary data.</text>
</comment>
<dbReference type="GO" id="GO:0016787">
    <property type="term" value="F:hydrolase activity"/>
    <property type="evidence" value="ECO:0007669"/>
    <property type="project" value="InterPro"/>
</dbReference>
<dbReference type="Gene3D" id="1.25.40.10">
    <property type="entry name" value="Tetratricopeptide repeat domain"/>
    <property type="match status" value="1"/>
</dbReference>
<sequence length="1100" mass="123202">MVYKNMTKKITWLHLSDLHIGQSGQWLWPNFKSIFMTDMLRLAKEDGPIDLVIFSGDLTQKGETSEFDNLTAELKFVWEKLKSIDQNPYLFIVPGNHDLQRPVASDARVKLIKQWGADPDIQKEFWGDASNQYLDVVNSAFKNYSSWVETLKKSEIRLAANNFGIIPGDGAGCIEINGIKVGLIGLNSSFLQLGNENYEGKLSLDVRQINAITGNDPSGWCQQNDINFLVTHHPTSWLSVDSLQHYKAEIYPSGRFTAHLCGHMHNAEMYTTSKGGDGGRKHYQSTSLFGMEFLGDGSTTRVHGYSIGSIFLDENGIGSWKLWPRKALLNKSSGDRRIVPDHENFHIVPGKEYIEEQLHRANALSSQIVVAAQKIDLAAKVEETNQNWNNALDGTKFLLHSQSHHSDVRLLQQQSFLEGIRKNKMIWVCSDWSLGRDGFIWSSLFRNGIGEHPVYRINLGNYTLRDEFISGFSSEVGCSFPEYCKALTNIGPAILIFEESPVTTGEEKTEYIEQDVENLASMVMDFCPETIVVMLARTTPKKHKAAIVRLEPLDEVDTKTYLSKHPNATQDLLSAKAVSEIFRFTDGFPGKIDRALKKLRVVGLDELGPQSTSEIVSIENSSEDVPMSLVLAVKELAESTDLNMKRSYLLLTVLAILPNGETLQRLKRIKPDAPIYPLHAEELLERDLIRANASASLIGSQSGGGSSIKLLVAPTPVRDYILKKMSTTEIENIVGKALSLYFGDDWETGSPSLKKINGNSFSDDANLLHNPHFLITQLLCSSTTWSNPRFASIAIQLCKTYCAIIGSKNYRLTVTACRDFIRMIPESGFEADVDTINLILAGCLRMMGQHDEAKELIIRLIDIPRSNSARASLLLDYALCLQSLGDVKASEVASEIIKIFPGTATAAHAQAIILEMQIGVDNSRKLIKLESETRKKNYVTVANNLTLSRVAKSNDADESLAALKQVYSTAIANTDRYTAARATVKMAELYIRSGNEIIGEDLNRLIDAYQYFYGERFKSLFTSAHKSLWTIFQQRDEPRNLLSLFRHSSFIWRLQGDEFNEKKYVDILMGASRHLLNTDIRTADQNTGYFLLRATSLIVK</sequence>
<evidence type="ECO:0000259" key="1">
    <source>
        <dbReference type="Pfam" id="PF00149"/>
    </source>
</evidence>
<evidence type="ECO:0000313" key="3">
    <source>
        <dbReference type="Proteomes" id="UP000216101"/>
    </source>
</evidence>
<dbReference type="SUPFAM" id="SSF48452">
    <property type="entry name" value="TPR-like"/>
    <property type="match status" value="1"/>
</dbReference>
<dbReference type="InterPro" id="IPR004843">
    <property type="entry name" value="Calcineurin-like_PHP"/>
</dbReference>
<dbReference type="InterPro" id="IPR011990">
    <property type="entry name" value="TPR-like_helical_dom_sf"/>
</dbReference>
<keyword evidence="3" id="KW-1185">Reference proteome</keyword>
<dbReference type="EMBL" id="NHNI01000001">
    <property type="protein sequence ID" value="OZY86062.1"/>
    <property type="molecule type" value="Genomic_DNA"/>
</dbReference>
<proteinExistence type="predicted"/>
<dbReference type="Proteomes" id="UP000216101">
    <property type="component" value="Unassembled WGS sequence"/>
</dbReference>
<dbReference type="InterPro" id="IPR029052">
    <property type="entry name" value="Metallo-depent_PP-like"/>
</dbReference>
<evidence type="ECO:0000313" key="2">
    <source>
        <dbReference type="EMBL" id="OZY86062.1"/>
    </source>
</evidence>
<accession>A0A266Q893</accession>
<protein>
    <recommendedName>
        <fullName evidence="1">Calcineurin-like phosphoesterase domain-containing protein</fullName>
    </recommendedName>
</protein>
<dbReference type="AlphaFoldDB" id="A0A266Q893"/>
<dbReference type="SUPFAM" id="SSF56300">
    <property type="entry name" value="Metallo-dependent phosphatases"/>
    <property type="match status" value="1"/>
</dbReference>
<gene>
    <name evidence="2" type="ORF">CBP51_03250</name>
</gene>
<dbReference type="InterPro" id="IPR051158">
    <property type="entry name" value="Metallophosphoesterase_sf"/>
</dbReference>
<feature type="domain" description="Calcineurin-like phosphoesterase" evidence="1">
    <location>
        <begin position="13"/>
        <end position="266"/>
    </location>
</feature>
<dbReference type="Pfam" id="PF00149">
    <property type="entry name" value="Metallophos"/>
    <property type="match status" value="1"/>
</dbReference>
<reference evidence="3" key="1">
    <citation type="submission" date="2017-05" db="EMBL/GenBank/DDBJ databases">
        <authorList>
            <person name="Barney B.M."/>
        </authorList>
    </citation>
    <scope>NUCLEOTIDE SEQUENCE [LARGE SCALE GENOMIC DNA]</scope>
    <source>
        <strain evidence="3">PSBB022</strain>
    </source>
</reference>
<dbReference type="PANTHER" id="PTHR31302">
    <property type="entry name" value="TRANSMEMBRANE PROTEIN WITH METALLOPHOSPHOESTERASE DOMAIN-RELATED"/>
    <property type="match status" value="1"/>
</dbReference>